<dbReference type="Proteomes" id="UP001180020">
    <property type="component" value="Unassembled WGS sequence"/>
</dbReference>
<reference evidence="1" key="1">
    <citation type="journal article" date="2023" name="Nat. Commun.">
        <title>Diploid and tetraploid genomes of Acorus and the evolution of monocots.</title>
        <authorList>
            <person name="Ma L."/>
            <person name="Liu K.W."/>
            <person name="Li Z."/>
            <person name="Hsiao Y.Y."/>
            <person name="Qi Y."/>
            <person name="Fu T."/>
            <person name="Tang G.D."/>
            <person name="Zhang D."/>
            <person name="Sun W.H."/>
            <person name="Liu D.K."/>
            <person name="Li Y."/>
            <person name="Chen G.Z."/>
            <person name="Liu X.D."/>
            <person name="Liao X.Y."/>
            <person name="Jiang Y.T."/>
            <person name="Yu X."/>
            <person name="Hao Y."/>
            <person name="Huang J."/>
            <person name="Zhao X.W."/>
            <person name="Ke S."/>
            <person name="Chen Y.Y."/>
            <person name="Wu W.L."/>
            <person name="Hsu J.L."/>
            <person name="Lin Y.F."/>
            <person name="Huang M.D."/>
            <person name="Li C.Y."/>
            <person name="Huang L."/>
            <person name="Wang Z.W."/>
            <person name="Zhao X."/>
            <person name="Zhong W.Y."/>
            <person name="Peng D.H."/>
            <person name="Ahmad S."/>
            <person name="Lan S."/>
            <person name="Zhang J.S."/>
            <person name="Tsai W.C."/>
            <person name="Van de Peer Y."/>
            <person name="Liu Z.J."/>
        </authorList>
    </citation>
    <scope>NUCLEOTIDE SEQUENCE</scope>
    <source>
        <strain evidence="1">CP</strain>
    </source>
</reference>
<dbReference type="PANTHER" id="PTHR33116:SF78">
    <property type="entry name" value="OS12G0587133 PROTEIN"/>
    <property type="match status" value="1"/>
</dbReference>
<protein>
    <submittedName>
        <fullName evidence="1">Uncharacterized protein</fullName>
    </submittedName>
</protein>
<reference evidence="1" key="2">
    <citation type="submission" date="2023-06" db="EMBL/GenBank/DDBJ databases">
        <authorList>
            <person name="Ma L."/>
            <person name="Liu K.-W."/>
            <person name="Li Z."/>
            <person name="Hsiao Y.-Y."/>
            <person name="Qi Y."/>
            <person name="Fu T."/>
            <person name="Tang G."/>
            <person name="Zhang D."/>
            <person name="Sun W.-H."/>
            <person name="Liu D.-K."/>
            <person name="Li Y."/>
            <person name="Chen G.-Z."/>
            <person name="Liu X.-D."/>
            <person name="Liao X.-Y."/>
            <person name="Jiang Y.-T."/>
            <person name="Yu X."/>
            <person name="Hao Y."/>
            <person name="Huang J."/>
            <person name="Zhao X.-W."/>
            <person name="Ke S."/>
            <person name="Chen Y.-Y."/>
            <person name="Wu W.-L."/>
            <person name="Hsu J.-L."/>
            <person name="Lin Y.-F."/>
            <person name="Huang M.-D."/>
            <person name="Li C.-Y."/>
            <person name="Huang L."/>
            <person name="Wang Z.-W."/>
            <person name="Zhao X."/>
            <person name="Zhong W.-Y."/>
            <person name="Peng D.-H."/>
            <person name="Ahmad S."/>
            <person name="Lan S."/>
            <person name="Zhang J.-S."/>
            <person name="Tsai W.-C."/>
            <person name="Van De Peer Y."/>
            <person name="Liu Z.-J."/>
        </authorList>
    </citation>
    <scope>NUCLEOTIDE SEQUENCE</scope>
    <source>
        <strain evidence="1">CP</strain>
        <tissue evidence="1">Leaves</tissue>
    </source>
</reference>
<keyword evidence="2" id="KW-1185">Reference proteome</keyword>
<organism evidence="1 2">
    <name type="scientific">Acorus calamus</name>
    <name type="common">Sweet flag</name>
    <dbReference type="NCBI Taxonomy" id="4465"/>
    <lineage>
        <taxon>Eukaryota</taxon>
        <taxon>Viridiplantae</taxon>
        <taxon>Streptophyta</taxon>
        <taxon>Embryophyta</taxon>
        <taxon>Tracheophyta</taxon>
        <taxon>Spermatophyta</taxon>
        <taxon>Magnoliopsida</taxon>
        <taxon>Liliopsida</taxon>
        <taxon>Acoraceae</taxon>
        <taxon>Acorus</taxon>
    </lineage>
</organism>
<evidence type="ECO:0000313" key="1">
    <source>
        <dbReference type="EMBL" id="KAK1290670.1"/>
    </source>
</evidence>
<name>A0AAV9CPB3_ACOCL</name>
<comment type="caution">
    <text evidence="1">The sequence shown here is derived from an EMBL/GenBank/DDBJ whole genome shotgun (WGS) entry which is preliminary data.</text>
</comment>
<accession>A0AAV9CPB3</accession>
<dbReference type="EMBL" id="JAUJYO010000018">
    <property type="protein sequence ID" value="KAK1290670.1"/>
    <property type="molecule type" value="Genomic_DNA"/>
</dbReference>
<dbReference type="PANTHER" id="PTHR33116">
    <property type="entry name" value="REVERSE TRANSCRIPTASE ZINC-BINDING DOMAIN-CONTAINING PROTEIN-RELATED-RELATED"/>
    <property type="match status" value="1"/>
</dbReference>
<sequence length="319" mass="36149">MCREAALEGWIKGLACSRGATVLNISQYADDTVMFSVSNYPAIEGLRFIIGCFGLLSGLRINFDKSALVPINISSGEAERLAGALGCVTQSLPIRHLGLPLVAKKLRQQDWLPLLDRMVKRLAGWSGRMLSLGGKLTLLQAVLSSVPVFYMSIFTMPKGIQRKIDVIRRRFLWSGTDREVRKPHLVSWELACLPRHEGGLGIRRLDAMNKALLAKWGWQWLAAPQCGWVCFFREWYRPQVGSHMPSLNRQAEILRGILRTISLSDRADKLLWNGEDGRDYTAKLGYGWFIRDTRVNTPIIPKILDIWRPKVPHKIKVFL</sequence>
<dbReference type="AlphaFoldDB" id="A0AAV9CPB3"/>
<proteinExistence type="predicted"/>
<evidence type="ECO:0000313" key="2">
    <source>
        <dbReference type="Proteomes" id="UP001180020"/>
    </source>
</evidence>
<gene>
    <name evidence="1" type="ORF">QJS10_CPB18g00804</name>
</gene>